<evidence type="ECO:0000313" key="8">
    <source>
        <dbReference type="Proteomes" id="UP000178336"/>
    </source>
</evidence>
<dbReference type="Pfam" id="PF02674">
    <property type="entry name" value="Colicin_V"/>
    <property type="match status" value="1"/>
</dbReference>
<dbReference type="CDD" id="cd05379">
    <property type="entry name" value="CAP_bacterial"/>
    <property type="match status" value="1"/>
</dbReference>
<organism evidence="7 8">
    <name type="scientific">Candidatus Curtissbacteria bacterium RIFCSPLOWO2_01_FULL_37_9</name>
    <dbReference type="NCBI Taxonomy" id="1797724"/>
    <lineage>
        <taxon>Bacteria</taxon>
        <taxon>Candidatus Curtissiibacteriota</taxon>
    </lineage>
</organism>
<dbReference type="Gene3D" id="3.40.33.10">
    <property type="entry name" value="CAP"/>
    <property type="match status" value="1"/>
</dbReference>
<comment type="caution">
    <text evidence="7">The sequence shown here is derived from an EMBL/GenBank/DDBJ whole genome shotgun (WGS) entry which is preliminary data.</text>
</comment>
<protein>
    <recommendedName>
        <fullName evidence="6">SCP domain-containing protein</fullName>
    </recommendedName>
</protein>
<evidence type="ECO:0000256" key="4">
    <source>
        <dbReference type="ARBA" id="ARBA00023136"/>
    </source>
</evidence>
<evidence type="ECO:0000259" key="6">
    <source>
        <dbReference type="Pfam" id="PF00188"/>
    </source>
</evidence>
<dbReference type="SUPFAM" id="SSF55797">
    <property type="entry name" value="PR-1-like"/>
    <property type="match status" value="1"/>
</dbReference>
<keyword evidence="3 5" id="KW-1133">Transmembrane helix</keyword>
<dbReference type="GO" id="GO:0009403">
    <property type="term" value="P:toxin biosynthetic process"/>
    <property type="evidence" value="ECO:0007669"/>
    <property type="project" value="InterPro"/>
</dbReference>
<comment type="subcellular location">
    <subcellularLocation>
        <location evidence="1">Membrane</location>
        <topology evidence="1">Multi-pass membrane protein</topology>
    </subcellularLocation>
</comment>
<feature type="domain" description="SCP" evidence="6">
    <location>
        <begin position="201"/>
        <end position="316"/>
    </location>
</feature>
<accession>A0A1F5GU03</accession>
<dbReference type="GO" id="GO:0016020">
    <property type="term" value="C:membrane"/>
    <property type="evidence" value="ECO:0007669"/>
    <property type="project" value="UniProtKB-SubCell"/>
</dbReference>
<feature type="transmembrane region" description="Helical" evidence="5">
    <location>
        <begin position="31"/>
        <end position="53"/>
    </location>
</feature>
<dbReference type="STRING" id="1797724.A3A48_01900"/>
<proteinExistence type="predicted"/>
<feature type="transmembrane region" description="Helical" evidence="5">
    <location>
        <begin position="105"/>
        <end position="128"/>
    </location>
</feature>
<sequence>MNLTDLIIVTVALFFAAGGLKRGLFVQIADFIGLFVSLIMALIFYSQLAQLLVKLINIPKILANPIGFLLIWLIFEALFFSFFAKFFSRIISKLATSRINKLLGFIPSTINTLLFMSFVLLLTVSLPIRPDIKKNIFDSKIGSILINQAIVLERPFNSIFGPITRQSLTFLTIKPEDKGSIPLEFTQNQLTVDFQSEKQMLDLVNKERISRGFKTLIWNETLAKVGRNHSKDMFERGYFSHYSPEGKDVGDRLNYVGIEYLIVGENLALAPNVQRAHTGLMNSQGHRRNIIDPAFKKIGIGTIDGGVYGRMFTQVFSN</sequence>
<dbReference type="AlphaFoldDB" id="A0A1F5GU03"/>
<dbReference type="Proteomes" id="UP000178336">
    <property type="component" value="Unassembled WGS sequence"/>
</dbReference>
<dbReference type="EMBL" id="MFBN01000020">
    <property type="protein sequence ID" value="OGD95331.1"/>
    <property type="molecule type" value="Genomic_DNA"/>
</dbReference>
<feature type="transmembrane region" description="Helical" evidence="5">
    <location>
        <begin position="65"/>
        <end position="84"/>
    </location>
</feature>
<evidence type="ECO:0000256" key="1">
    <source>
        <dbReference type="ARBA" id="ARBA00004141"/>
    </source>
</evidence>
<keyword evidence="2 5" id="KW-0812">Transmembrane</keyword>
<reference evidence="7 8" key="1">
    <citation type="journal article" date="2016" name="Nat. Commun.">
        <title>Thousands of microbial genomes shed light on interconnected biogeochemical processes in an aquifer system.</title>
        <authorList>
            <person name="Anantharaman K."/>
            <person name="Brown C.T."/>
            <person name="Hug L.A."/>
            <person name="Sharon I."/>
            <person name="Castelle C.J."/>
            <person name="Probst A.J."/>
            <person name="Thomas B.C."/>
            <person name="Singh A."/>
            <person name="Wilkins M.J."/>
            <person name="Karaoz U."/>
            <person name="Brodie E.L."/>
            <person name="Williams K.H."/>
            <person name="Hubbard S.S."/>
            <person name="Banfield J.F."/>
        </authorList>
    </citation>
    <scope>NUCLEOTIDE SEQUENCE [LARGE SCALE GENOMIC DNA]</scope>
</reference>
<evidence type="ECO:0000313" key="7">
    <source>
        <dbReference type="EMBL" id="OGD95331.1"/>
    </source>
</evidence>
<keyword evidence="4 5" id="KW-0472">Membrane</keyword>
<gene>
    <name evidence="7" type="ORF">A3A48_01900</name>
</gene>
<dbReference type="InterPro" id="IPR035940">
    <property type="entry name" value="CAP_sf"/>
</dbReference>
<name>A0A1F5GU03_9BACT</name>
<evidence type="ECO:0000256" key="3">
    <source>
        <dbReference type="ARBA" id="ARBA00022989"/>
    </source>
</evidence>
<feature type="transmembrane region" description="Helical" evidence="5">
    <location>
        <begin position="6"/>
        <end position="24"/>
    </location>
</feature>
<dbReference type="InterPro" id="IPR003825">
    <property type="entry name" value="Colicin-V_CvpA"/>
</dbReference>
<evidence type="ECO:0000256" key="5">
    <source>
        <dbReference type="SAM" id="Phobius"/>
    </source>
</evidence>
<dbReference type="InterPro" id="IPR014044">
    <property type="entry name" value="CAP_dom"/>
</dbReference>
<evidence type="ECO:0000256" key="2">
    <source>
        <dbReference type="ARBA" id="ARBA00022692"/>
    </source>
</evidence>
<dbReference type="PANTHER" id="PTHR31157">
    <property type="entry name" value="SCP DOMAIN-CONTAINING PROTEIN"/>
    <property type="match status" value="1"/>
</dbReference>
<dbReference type="Pfam" id="PF00188">
    <property type="entry name" value="CAP"/>
    <property type="match status" value="1"/>
</dbReference>
<dbReference type="PANTHER" id="PTHR31157:SF1">
    <property type="entry name" value="SCP DOMAIN-CONTAINING PROTEIN"/>
    <property type="match status" value="1"/>
</dbReference>